<dbReference type="PROSITE" id="PS51257">
    <property type="entry name" value="PROKAR_LIPOPROTEIN"/>
    <property type="match status" value="1"/>
</dbReference>
<evidence type="ECO:0000313" key="2">
    <source>
        <dbReference type="Proteomes" id="UP000679992"/>
    </source>
</evidence>
<gene>
    <name evidence="1" type="ORF">J42TS3_28850</name>
</gene>
<comment type="caution">
    <text evidence="1">The sequence shown here is derived from an EMBL/GenBank/DDBJ whole genome shotgun (WGS) entry which is preliminary data.</text>
</comment>
<evidence type="ECO:0008006" key="3">
    <source>
        <dbReference type="Google" id="ProtNLM"/>
    </source>
</evidence>
<organism evidence="1 2">
    <name type="scientific">Paenibacillus vini</name>
    <dbReference type="NCBI Taxonomy" id="1476024"/>
    <lineage>
        <taxon>Bacteria</taxon>
        <taxon>Bacillati</taxon>
        <taxon>Bacillota</taxon>
        <taxon>Bacilli</taxon>
        <taxon>Bacillales</taxon>
        <taxon>Paenibacillaceae</taxon>
        <taxon>Paenibacillus</taxon>
    </lineage>
</organism>
<dbReference type="RefSeq" id="WP_213655296.1">
    <property type="nucleotide sequence ID" value="NZ_BOSL01000008.1"/>
</dbReference>
<dbReference type="Proteomes" id="UP000679992">
    <property type="component" value="Unassembled WGS sequence"/>
</dbReference>
<reference evidence="1 2" key="1">
    <citation type="submission" date="2021-03" db="EMBL/GenBank/DDBJ databases">
        <title>Antimicrobial resistance genes in bacteria isolated from Japanese honey, and their potential for conferring macrolide and lincosamide resistance in the American foulbrood pathogen Paenibacillus larvae.</title>
        <authorList>
            <person name="Okamoto M."/>
            <person name="Kumagai M."/>
            <person name="Kanamori H."/>
            <person name="Takamatsu D."/>
        </authorList>
    </citation>
    <scope>NUCLEOTIDE SEQUENCE [LARGE SCALE GENOMIC DNA]</scope>
    <source>
        <strain evidence="1 2">J42TS3</strain>
    </source>
</reference>
<sequence length="219" mass="24414">MMKAKRSIVIMIFIALFALLAGCNVSHKQTVPEDTDPDSVLQSLYTAEHIKSVKSAIIEPLNKSSEIEQGIRIYYQYAILLKGAVDQENKDIANKLYIVTAVENTQENREISVQYIGGSLNGEIRELRPRHKTFQVNACRTESDSPCDSGDPTSYEAYAVIFSLDEYSALEEQGNVVDITVRYALGKNKKELREQFLSDSGLQETGKAAVSFQLPAAFH</sequence>
<protein>
    <recommendedName>
        <fullName evidence="3">Lipoprotein</fullName>
    </recommendedName>
</protein>
<name>A0ABQ4MCX3_9BACL</name>
<keyword evidence="2" id="KW-1185">Reference proteome</keyword>
<accession>A0ABQ4MCX3</accession>
<evidence type="ECO:0000313" key="1">
    <source>
        <dbReference type="EMBL" id="GIP53850.1"/>
    </source>
</evidence>
<dbReference type="EMBL" id="BOSL01000008">
    <property type="protein sequence ID" value="GIP53850.1"/>
    <property type="molecule type" value="Genomic_DNA"/>
</dbReference>
<proteinExistence type="predicted"/>